<dbReference type="EMBL" id="CM023486">
    <property type="protein sequence ID" value="KAH6928249.1"/>
    <property type="molecule type" value="Genomic_DNA"/>
</dbReference>
<gene>
    <name evidence="1" type="ORF">HPB50_013042</name>
</gene>
<dbReference type="Proteomes" id="UP000821845">
    <property type="component" value="Chromosome 6"/>
</dbReference>
<accession>A0ACB7S3E3</accession>
<name>A0ACB7S3E3_HYAAI</name>
<reference evidence="1" key="1">
    <citation type="submission" date="2020-05" db="EMBL/GenBank/DDBJ databases">
        <title>Large-scale comparative analyses of tick genomes elucidate their genetic diversity and vector capacities.</title>
        <authorList>
            <person name="Jia N."/>
            <person name="Wang J."/>
            <person name="Shi W."/>
            <person name="Du L."/>
            <person name="Sun Y."/>
            <person name="Zhan W."/>
            <person name="Jiang J."/>
            <person name="Wang Q."/>
            <person name="Zhang B."/>
            <person name="Ji P."/>
            <person name="Sakyi L.B."/>
            <person name="Cui X."/>
            <person name="Yuan T."/>
            <person name="Jiang B."/>
            <person name="Yang W."/>
            <person name="Lam T.T.-Y."/>
            <person name="Chang Q."/>
            <person name="Ding S."/>
            <person name="Wang X."/>
            <person name="Zhu J."/>
            <person name="Ruan X."/>
            <person name="Zhao L."/>
            <person name="Wei J."/>
            <person name="Que T."/>
            <person name="Du C."/>
            <person name="Cheng J."/>
            <person name="Dai P."/>
            <person name="Han X."/>
            <person name="Huang E."/>
            <person name="Gao Y."/>
            <person name="Liu J."/>
            <person name="Shao H."/>
            <person name="Ye R."/>
            <person name="Li L."/>
            <person name="Wei W."/>
            <person name="Wang X."/>
            <person name="Wang C."/>
            <person name="Yang T."/>
            <person name="Huo Q."/>
            <person name="Li W."/>
            <person name="Guo W."/>
            <person name="Chen H."/>
            <person name="Zhou L."/>
            <person name="Ni X."/>
            <person name="Tian J."/>
            <person name="Zhou Y."/>
            <person name="Sheng Y."/>
            <person name="Liu T."/>
            <person name="Pan Y."/>
            <person name="Xia L."/>
            <person name="Li J."/>
            <person name="Zhao F."/>
            <person name="Cao W."/>
        </authorList>
    </citation>
    <scope>NUCLEOTIDE SEQUENCE</scope>
    <source>
        <strain evidence="1">Hyas-2018</strain>
    </source>
</reference>
<keyword evidence="2" id="KW-1185">Reference proteome</keyword>
<evidence type="ECO:0000313" key="1">
    <source>
        <dbReference type="EMBL" id="KAH6928249.1"/>
    </source>
</evidence>
<evidence type="ECO:0000313" key="2">
    <source>
        <dbReference type="Proteomes" id="UP000821845"/>
    </source>
</evidence>
<sequence>MNAPVRRTRIAMAVTCCCLAWNCLCLLLRSQPWSRETFGVAEKSELVSVNVVIDFVYATNAASDILLIWAIYYVPLYARDGRPSEMREVNITPGALIGSEAQKGFRFWTPLALFTAIAFVRVAVLLYCFVGYLHVLSEAASDSIFDTPVDVIPSSTVSLSSVPATPSMWTAGEHRASSKNTVQDSTTHVPQANTGEAETTAHNEATTPKRQGRKTKRGVAATPTLSSLSEGVVLRVVPGPAFKRPSYVCSVSPPNMRHSRHDDGGGSDEDTPSSGAPASFDAIQAATLASIFGPVPWAFGGGRLRTLAIPALDSPENRLQSDVARTNSIDAPPDPVGERVPKASRSSPWACSEKDVVTKSAVVETPPPSPAGEATIAGTPSQERATRHERRRKGKRIAFGSLSRRGGRRAIRASATPSMPAILPARSKCSDKDVIPLDDILSTADEPQRRVGDEDDIRDSDPGSATSTDWSSEVTGSMPGASRRAASPLVAFVFCTPPSTATAAPEDVAKSSALIECARHAFTNAPPVVEKREQAVQTDIC</sequence>
<comment type="caution">
    <text evidence="1">The sequence shown here is derived from an EMBL/GenBank/DDBJ whole genome shotgun (WGS) entry which is preliminary data.</text>
</comment>
<proteinExistence type="predicted"/>
<organism evidence="1 2">
    <name type="scientific">Hyalomma asiaticum</name>
    <name type="common">Tick</name>
    <dbReference type="NCBI Taxonomy" id="266040"/>
    <lineage>
        <taxon>Eukaryota</taxon>
        <taxon>Metazoa</taxon>
        <taxon>Ecdysozoa</taxon>
        <taxon>Arthropoda</taxon>
        <taxon>Chelicerata</taxon>
        <taxon>Arachnida</taxon>
        <taxon>Acari</taxon>
        <taxon>Parasitiformes</taxon>
        <taxon>Ixodida</taxon>
        <taxon>Ixodoidea</taxon>
        <taxon>Ixodidae</taxon>
        <taxon>Hyalomminae</taxon>
        <taxon>Hyalomma</taxon>
    </lineage>
</organism>
<protein>
    <submittedName>
        <fullName evidence="1">Uncharacterized protein</fullName>
    </submittedName>
</protein>